<reference evidence="3 4" key="1">
    <citation type="submission" date="2016-10" db="EMBL/GenBank/DDBJ databases">
        <authorList>
            <person name="de Groot N.N."/>
        </authorList>
    </citation>
    <scope>NUCLEOTIDE SEQUENCE [LARGE SCALE GENOMIC DNA]</scope>
    <source>
        <strain evidence="3 4">CGMCC 4.3143</strain>
    </source>
</reference>
<organism evidence="3 4">
    <name type="scientific">Pseudonocardia oroxyli</name>
    <dbReference type="NCBI Taxonomy" id="366584"/>
    <lineage>
        <taxon>Bacteria</taxon>
        <taxon>Bacillati</taxon>
        <taxon>Actinomycetota</taxon>
        <taxon>Actinomycetes</taxon>
        <taxon>Pseudonocardiales</taxon>
        <taxon>Pseudonocardiaceae</taxon>
        <taxon>Pseudonocardia</taxon>
    </lineage>
</organism>
<dbReference type="AlphaFoldDB" id="A0A1G7Z6R1"/>
<evidence type="ECO:0000256" key="1">
    <source>
        <dbReference type="SAM" id="MobiDB-lite"/>
    </source>
</evidence>
<proteinExistence type="predicted"/>
<keyword evidence="2" id="KW-0472">Membrane</keyword>
<keyword evidence="2" id="KW-1133">Transmembrane helix</keyword>
<dbReference type="Proteomes" id="UP000198967">
    <property type="component" value="Unassembled WGS sequence"/>
</dbReference>
<dbReference type="EMBL" id="FNBE01000018">
    <property type="protein sequence ID" value="SDH04398.1"/>
    <property type="molecule type" value="Genomic_DNA"/>
</dbReference>
<feature type="transmembrane region" description="Helical" evidence="2">
    <location>
        <begin position="6"/>
        <end position="27"/>
    </location>
</feature>
<protein>
    <submittedName>
        <fullName evidence="3">Uncharacterized protein</fullName>
    </submittedName>
</protein>
<evidence type="ECO:0000313" key="4">
    <source>
        <dbReference type="Proteomes" id="UP000198967"/>
    </source>
</evidence>
<keyword evidence="2" id="KW-0812">Transmembrane</keyword>
<feature type="region of interest" description="Disordered" evidence="1">
    <location>
        <begin position="58"/>
        <end position="80"/>
    </location>
</feature>
<evidence type="ECO:0000313" key="3">
    <source>
        <dbReference type="EMBL" id="SDH04398.1"/>
    </source>
</evidence>
<accession>A0A1G7Z6R1</accession>
<dbReference type="STRING" id="366584.SAMN05216377_11849"/>
<gene>
    <name evidence="3" type="ORF">SAMN05216377_11849</name>
</gene>
<name>A0A1G7Z6R1_PSEOR</name>
<evidence type="ECO:0000256" key="2">
    <source>
        <dbReference type="SAM" id="Phobius"/>
    </source>
</evidence>
<keyword evidence="4" id="KW-1185">Reference proteome</keyword>
<dbReference type="OrthoDB" id="5193416at2"/>
<sequence>MSVVQTVLVFLLIPAVVYLVVFGLTVGRKASRKPRYRSGEAWDYEPVLWTANPAGAHLPAERSDTVEPTNAQTGGARGHW</sequence>
<dbReference type="RefSeq" id="WP_093088952.1">
    <property type="nucleotide sequence ID" value="NZ_FNBE01000018.1"/>
</dbReference>